<feature type="transmembrane region" description="Helical" evidence="1">
    <location>
        <begin position="47"/>
        <end position="68"/>
    </location>
</feature>
<evidence type="ECO:0000313" key="3">
    <source>
        <dbReference type="EMBL" id="QNH61781.1"/>
    </source>
</evidence>
<keyword evidence="1" id="KW-1133">Transmembrane helix</keyword>
<dbReference type="KEGG" id="hsk:H4317_16745"/>
<evidence type="ECO:0008006" key="5">
    <source>
        <dbReference type="Google" id="ProtNLM"/>
    </source>
</evidence>
<dbReference type="AlphaFoldDB" id="A0A7G7W5Y8"/>
<feature type="signal peptide" evidence="2">
    <location>
        <begin position="1"/>
        <end position="25"/>
    </location>
</feature>
<dbReference type="RefSeq" id="WP_185887703.1">
    <property type="nucleotide sequence ID" value="NZ_CP060202.1"/>
</dbReference>
<name>A0A7G7W5Y8_9BACT</name>
<dbReference type="Pfam" id="PF20077">
    <property type="entry name" value="CcmD_alt"/>
    <property type="match status" value="1"/>
</dbReference>
<gene>
    <name evidence="3" type="ORF">H4317_16745</name>
</gene>
<evidence type="ECO:0000256" key="2">
    <source>
        <dbReference type="SAM" id="SignalP"/>
    </source>
</evidence>
<dbReference type="EMBL" id="CP060202">
    <property type="protein sequence ID" value="QNH61781.1"/>
    <property type="molecule type" value="Genomic_DNA"/>
</dbReference>
<reference evidence="3 4" key="1">
    <citation type="submission" date="2020-08" db="EMBL/GenBank/DDBJ databases">
        <title>Hymenobacter sp. S2-20-2 genome sequencing.</title>
        <authorList>
            <person name="Jin L."/>
        </authorList>
    </citation>
    <scope>NUCLEOTIDE SEQUENCE [LARGE SCALE GENOMIC DNA]</scope>
    <source>
        <strain evidence="3 4">S2-20-2</strain>
    </source>
</reference>
<evidence type="ECO:0000256" key="1">
    <source>
        <dbReference type="SAM" id="Phobius"/>
    </source>
</evidence>
<proteinExistence type="predicted"/>
<protein>
    <recommendedName>
        <fullName evidence="5">CcmD family protein</fullName>
    </recommendedName>
</protein>
<keyword evidence="4" id="KW-1185">Reference proteome</keyword>
<sequence length="81" mass="8801">MKNSLPNLRRAFLLLLALVLPMLHAAAQSTADDSPEMADAFRADGKIYVVVAVISVVLAGLLALLVSLEKKVSRLERELKD</sequence>
<keyword evidence="1" id="KW-0812">Transmembrane</keyword>
<feature type="chain" id="PRO_5028912696" description="CcmD family protein" evidence="2">
    <location>
        <begin position="26"/>
        <end position="81"/>
    </location>
</feature>
<keyword evidence="2" id="KW-0732">Signal</keyword>
<evidence type="ECO:0000313" key="4">
    <source>
        <dbReference type="Proteomes" id="UP000515489"/>
    </source>
</evidence>
<dbReference type="Proteomes" id="UP000515489">
    <property type="component" value="Chromosome"/>
</dbReference>
<organism evidence="3 4">
    <name type="scientific">Hymenobacter sediminicola</name>
    <dbReference type="NCBI Taxonomy" id="2761579"/>
    <lineage>
        <taxon>Bacteria</taxon>
        <taxon>Pseudomonadati</taxon>
        <taxon>Bacteroidota</taxon>
        <taxon>Cytophagia</taxon>
        <taxon>Cytophagales</taxon>
        <taxon>Hymenobacteraceae</taxon>
        <taxon>Hymenobacter</taxon>
    </lineage>
</organism>
<accession>A0A7G7W5Y8</accession>
<keyword evidence="1" id="KW-0472">Membrane</keyword>